<comment type="caution">
    <text evidence="2">The sequence shown here is derived from an EMBL/GenBank/DDBJ whole genome shotgun (WGS) entry which is preliminary data.</text>
</comment>
<reference evidence="2 3" key="1">
    <citation type="submission" date="2019-07" db="EMBL/GenBank/DDBJ databases">
        <title>Qingshengfaniella alkalisoli gen. nov., sp. nov., isolated from saline soil.</title>
        <authorList>
            <person name="Xu L."/>
            <person name="Huang X.-X."/>
            <person name="Sun J.-Q."/>
        </authorList>
    </citation>
    <scope>NUCLEOTIDE SEQUENCE [LARGE SCALE GENOMIC DNA]</scope>
    <source>
        <strain evidence="2 3">DSM 27279</strain>
    </source>
</reference>
<dbReference type="Pfam" id="PF13581">
    <property type="entry name" value="HATPase_c_2"/>
    <property type="match status" value="1"/>
</dbReference>
<dbReference type="Gene3D" id="3.30.565.10">
    <property type="entry name" value="Histidine kinase-like ATPase, C-terminal domain"/>
    <property type="match status" value="1"/>
</dbReference>
<dbReference type="Pfam" id="PF00583">
    <property type="entry name" value="Acetyltransf_1"/>
    <property type="match status" value="1"/>
</dbReference>
<organism evidence="2 3">
    <name type="scientific">Verticiella sediminum</name>
    <dbReference type="NCBI Taxonomy" id="1247510"/>
    <lineage>
        <taxon>Bacteria</taxon>
        <taxon>Pseudomonadati</taxon>
        <taxon>Pseudomonadota</taxon>
        <taxon>Betaproteobacteria</taxon>
        <taxon>Burkholderiales</taxon>
        <taxon>Alcaligenaceae</taxon>
        <taxon>Verticiella</taxon>
    </lineage>
</organism>
<sequence>MSITSSDAPGLPWVRLSVPAQHQAIGLVQSMLCLQAAACGFHDAAQTRMRLAVEEAILTILRLTHGDDPLTSATPGAGVLDIQVAVLPAALQLRITDYGLPYDLDLVPLFSPAEPDSSAQDSGGLSAYLMHNMADEIRVLPPGAQGQSVELEWRLLASATPAPGQNPGGAPEMRDAGRVEIRALRDNDAIHLARLMYRNYGYSYVNPDMYIAERIRARTHDGRLASWVASAEDGELIGHFALMKGHADDPIVEVGAAVVSPRAQGNGVFGRLFDAIEAALPGRPEAAACVHAVTCHPYTQKTMLHRGYQPCALMLGYTPTTLQFRSVADQLSQERGSVYYCCKLLKPMAPLAVHVPDAATELVRETAALIGLPLAIEPRAAPALADSAFEIEIEGALNVAYIRVLAWGEDAPGRLRRELKRLCRQHVDAIYLALDLARADSPHAWPALAEAGFLPAGLAPFLPWPATFLWQYLNNQHLSWEGVHAVGPHAERLKSEAFAAYRRQEML</sequence>
<keyword evidence="3" id="KW-1185">Reference proteome</keyword>
<dbReference type="InterPro" id="IPR036890">
    <property type="entry name" value="HATPase_C_sf"/>
</dbReference>
<protein>
    <recommendedName>
        <fullName evidence="1">N-acetyltransferase domain-containing protein</fullName>
    </recommendedName>
</protein>
<dbReference type="CDD" id="cd04301">
    <property type="entry name" value="NAT_SF"/>
    <property type="match status" value="1"/>
</dbReference>
<proteinExistence type="predicted"/>
<accession>A0A556APK4</accession>
<evidence type="ECO:0000313" key="3">
    <source>
        <dbReference type="Proteomes" id="UP000318405"/>
    </source>
</evidence>
<dbReference type="AlphaFoldDB" id="A0A556APK4"/>
<name>A0A556APK4_9BURK</name>
<evidence type="ECO:0000313" key="2">
    <source>
        <dbReference type="EMBL" id="TSH94822.1"/>
    </source>
</evidence>
<dbReference type="OrthoDB" id="9792240at2"/>
<dbReference type="InterPro" id="IPR000182">
    <property type="entry name" value="GNAT_dom"/>
</dbReference>
<feature type="domain" description="N-acetyltransferase" evidence="1">
    <location>
        <begin position="179"/>
        <end position="334"/>
    </location>
</feature>
<dbReference type="EMBL" id="VLTJ01000023">
    <property type="protein sequence ID" value="TSH94822.1"/>
    <property type="molecule type" value="Genomic_DNA"/>
</dbReference>
<dbReference type="InterPro" id="IPR003594">
    <property type="entry name" value="HATPase_dom"/>
</dbReference>
<evidence type="ECO:0000259" key="1">
    <source>
        <dbReference type="PROSITE" id="PS51186"/>
    </source>
</evidence>
<dbReference type="Gene3D" id="3.40.630.30">
    <property type="match status" value="1"/>
</dbReference>
<dbReference type="RefSeq" id="WP_143948468.1">
    <property type="nucleotide sequence ID" value="NZ_BAABMB010000001.1"/>
</dbReference>
<dbReference type="GO" id="GO:0016747">
    <property type="term" value="F:acyltransferase activity, transferring groups other than amino-acyl groups"/>
    <property type="evidence" value="ECO:0007669"/>
    <property type="project" value="InterPro"/>
</dbReference>
<dbReference type="Proteomes" id="UP000318405">
    <property type="component" value="Unassembled WGS sequence"/>
</dbReference>
<gene>
    <name evidence="2" type="ORF">FOZ76_11805</name>
</gene>
<dbReference type="InterPro" id="IPR016181">
    <property type="entry name" value="Acyl_CoA_acyltransferase"/>
</dbReference>
<dbReference type="PROSITE" id="PS51186">
    <property type="entry name" value="GNAT"/>
    <property type="match status" value="1"/>
</dbReference>
<dbReference type="SUPFAM" id="SSF55729">
    <property type="entry name" value="Acyl-CoA N-acyltransferases (Nat)"/>
    <property type="match status" value="1"/>
</dbReference>
<dbReference type="CDD" id="cd16936">
    <property type="entry name" value="HATPase_RsbW-like"/>
    <property type="match status" value="1"/>
</dbReference>